<comment type="caution">
    <text evidence="3">The sequence shown here is derived from an EMBL/GenBank/DDBJ whole genome shotgun (WGS) entry which is preliminary data.</text>
</comment>
<sequence length="325" mass="36145">MTENTYDISQHFRWNPDYDAVLEQIADSDIEESKIEWALLRDVIKYKVDENIALFLADPLPHNTVEFQPLPEDLLKAGNLKLPPFPLREQNDLNHSEVPKAYMNQQEAGEVKAFIFRQLHEFDECVHICGHLRYLIADGVSDPPFTIQRVCELCTRPKQHYKALGKYLRAVEKSLLVTSSWDAFPAEESNQDGPTISSLSMTAGLLSAPTTPLFSPIFFHHEDARSKSQSPPPSPLALSGMESTGHVEPLEGMPPKALGLVDELDDPGPGHLSSHPTALTAVTTVGSKPFMDTLETRFVRGEGQHDMDSSDQRMADGAGDKETIN</sequence>
<dbReference type="PANTHER" id="PTHR16487">
    <property type="entry name" value="PPP4R2-RELATED PROTEIN"/>
    <property type="match status" value="1"/>
</dbReference>
<dbReference type="Pfam" id="PF09184">
    <property type="entry name" value="PPP4R2"/>
    <property type="match status" value="1"/>
</dbReference>
<dbReference type="GO" id="GO:0030289">
    <property type="term" value="C:protein phosphatase 4 complex"/>
    <property type="evidence" value="ECO:0007669"/>
    <property type="project" value="InterPro"/>
</dbReference>
<dbReference type="PANTHER" id="PTHR16487:SF0">
    <property type="entry name" value="PROTEIN PHOSPHATASE 4 REGULATORY SUBUNIT 2-RELATED"/>
    <property type="match status" value="1"/>
</dbReference>
<dbReference type="GO" id="GO:0005634">
    <property type="term" value="C:nucleus"/>
    <property type="evidence" value="ECO:0007669"/>
    <property type="project" value="TreeGrafter"/>
</dbReference>
<name>A0A9P7JXL4_9AGAM</name>
<evidence type="ECO:0000256" key="2">
    <source>
        <dbReference type="SAM" id="MobiDB-lite"/>
    </source>
</evidence>
<evidence type="ECO:0000256" key="1">
    <source>
        <dbReference type="ARBA" id="ARBA00009207"/>
    </source>
</evidence>
<evidence type="ECO:0000313" key="3">
    <source>
        <dbReference type="EMBL" id="KAG2114553.1"/>
    </source>
</evidence>
<dbReference type="GO" id="GO:0019888">
    <property type="term" value="F:protein phosphatase regulator activity"/>
    <property type="evidence" value="ECO:0007669"/>
    <property type="project" value="InterPro"/>
</dbReference>
<dbReference type="Proteomes" id="UP000823399">
    <property type="component" value="Unassembled WGS sequence"/>
</dbReference>
<dbReference type="RefSeq" id="XP_041296501.1">
    <property type="nucleotide sequence ID" value="XM_041440413.1"/>
</dbReference>
<feature type="region of interest" description="Disordered" evidence="2">
    <location>
        <begin position="299"/>
        <end position="325"/>
    </location>
</feature>
<dbReference type="OrthoDB" id="341898at2759"/>
<proteinExistence type="inferred from homology"/>
<dbReference type="AlphaFoldDB" id="A0A9P7JXL4"/>
<gene>
    <name evidence="3" type="ORF">F5147DRAFT_758731</name>
</gene>
<reference evidence="3" key="1">
    <citation type="journal article" date="2020" name="New Phytol.">
        <title>Comparative genomics reveals dynamic genome evolution in host specialist ectomycorrhizal fungi.</title>
        <authorList>
            <person name="Lofgren L.A."/>
            <person name="Nguyen N.H."/>
            <person name="Vilgalys R."/>
            <person name="Ruytinx J."/>
            <person name="Liao H.L."/>
            <person name="Branco S."/>
            <person name="Kuo A."/>
            <person name="LaButti K."/>
            <person name="Lipzen A."/>
            <person name="Andreopoulos W."/>
            <person name="Pangilinan J."/>
            <person name="Riley R."/>
            <person name="Hundley H."/>
            <person name="Na H."/>
            <person name="Barry K."/>
            <person name="Grigoriev I.V."/>
            <person name="Stajich J.E."/>
            <person name="Kennedy P.G."/>
        </authorList>
    </citation>
    <scope>NUCLEOTIDE SEQUENCE</scope>
    <source>
        <strain evidence="3">FC423</strain>
    </source>
</reference>
<protein>
    <submittedName>
        <fullName evidence="3">PPP4R2-domain-containing protein</fullName>
    </submittedName>
</protein>
<evidence type="ECO:0000313" key="4">
    <source>
        <dbReference type="Proteomes" id="UP000823399"/>
    </source>
</evidence>
<dbReference type="GO" id="GO:0005737">
    <property type="term" value="C:cytoplasm"/>
    <property type="evidence" value="ECO:0007669"/>
    <property type="project" value="TreeGrafter"/>
</dbReference>
<dbReference type="GeneID" id="64702672"/>
<dbReference type="EMBL" id="JABBWM010000009">
    <property type="protein sequence ID" value="KAG2114553.1"/>
    <property type="molecule type" value="Genomic_DNA"/>
</dbReference>
<feature type="region of interest" description="Disordered" evidence="2">
    <location>
        <begin position="223"/>
        <end position="250"/>
    </location>
</feature>
<comment type="similarity">
    <text evidence="1">Belongs to the PPP4R2 family.</text>
</comment>
<organism evidence="3 4">
    <name type="scientific">Suillus discolor</name>
    <dbReference type="NCBI Taxonomy" id="1912936"/>
    <lineage>
        <taxon>Eukaryota</taxon>
        <taxon>Fungi</taxon>
        <taxon>Dikarya</taxon>
        <taxon>Basidiomycota</taxon>
        <taxon>Agaricomycotina</taxon>
        <taxon>Agaricomycetes</taxon>
        <taxon>Agaricomycetidae</taxon>
        <taxon>Boletales</taxon>
        <taxon>Suillineae</taxon>
        <taxon>Suillaceae</taxon>
        <taxon>Suillus</taxon>
    </lineage>
</organism>
<accession>A0A9P7JXL4</accession>
<dbReference type="InterPro" id="IPR015267">
    <property type="entry name" value="PPP4R2"/>
</dbReference>
<keyword evidence="4" id="KW-1185">Reference proteome</keyword>